<keyword evidence="7" id="KW-0539">Nucleus</keyword>
<keyword evidence="6" id="KW-0804">Transcription</keyword>
<evidence type="ECO:0000256" key="5">
    <source>
        <dbReference type="ARBA" id="ARBA00023125"/>
    </source>
</evidence>
<dbReference type="GO" id="GO:0000981">
    <property type="term" value="F:DNA-binding transcription factor activity, RNA polymerase II-specific"/>
    <property type="evidence" value="ECO:0007669"/>
    <property type="project" value="TreeGrafter"/>
</dbReference>
<comment type="subcellular location">
    <subcellularLocation>
        <location evidence="1">Nucleus</location>
    </subcellularLocation>
</comment>
<feature type="compositionally biased region" description="Polar residues" evidence="8">
    <location>
        <begin position="1"/>
        <end position="21"/>
    </location>
</feature>
<evidence type="ECO:0000256" key="1">
    <source>
        <dbReference type="ARBA" id="ARBA00004123"/>
    </source>
</evidence>
<evidence type="ECO:0000259" key="9">
    <source>
        <dbReference type="SMART" id="SM00906"/>
    </source>
</evidence>
<dbReference type="InterPro" id="IPR052202">
    <property type="entry name" value="Yeast_MetPath_Reg"/>
</dbReference>
<accession>A0A9P8I1N6</accession>
<gene>
    <name evidence="10" type="ORF">FGG08_004791</name>
</gene>
<dbReference type="EMBL" id="JAGHQL010000101">
    <property type="protein sequence ID" value="KAH0538654.1"/>
    <property type="molecule type" value="Genomic_DNA"/>
</dbReference>
<evidence type="ECO:0000256" key="6">
    <source>
        <dbReference type="ARBA" id="ARBA00023163"/>
    </source>
</evidence>
<evidence type="ECO:0000313" key="11">
    <source>
        <dbReference type="Proteomes" id="UP000698800"/>
    </source>
</evidence>
<dbReference type="PANTHER" id="PTHR47782:SF2">
    <property type="entry name" value="TRANSCRIPTION FACTOR, PUTATIVE (AFU_ORTHOLOGUE AFUA_4G12570)-RELATED"/>
    <property type="match status" value="1"/>
</dbReference>
<dbReference type="GO" id="GO:0043565">
    <property type="term" value="F:sequence-specific DNA binding"/>
    <property type="evidence" value="ECO:0007669"/>
    <property type="project" value="TreeGrafter"/>
</dbReference>
<sequence length="567" mass="63355">MRTSTATSLETALPTGSQSSANKRETADMEELVSDFGYMSVNATTRDFYGFTSMMSFSRLVLSASAGHSLLPSDTIQLPPRYAAMPLIRQYLSSVFAILPFFSETSIFASIDAIYQGNGSHLDHWTVNMILAIASSLLSRRHGDAEYRKAEGYVAAALKRADKVLTPGSIPGIQAILFLVVYSMLDPAHFDSWYLIGIASRAAVDIGLHHDPPKQVLSNNAQLDRRRRVFYCVYTLDRSISMVHARAFSFTDESTDVALPSIPTKLASRGFQGGKQIWQQPLDSALHLFRLRQLQSSWYQELFQSGRSPLASPDQYIYGVCENTREWSETIPESVSAPIREQFELEALYSYIYALAPTRRSYVISEPARVLTFEYCATYAEKLLPIAMNRASTAFYTFHDALRVYFLGSLFVATLRENEELLLNGVAPVVTYAPRPDEPPIPPFPTRGRAGNASRAINCINRVIRILEAYGDRWDDAAALCERFKDESASMVTKLHQRSESMAVSPERDRAIPYFKQEPITELSLIESSEWGNILPETNSTSLSLESSRVKSEPFLMSSGNNGGFPF</sequence>
<keyword evidence="2" id="KW-0479">Metal-binding</keyword>
<dbReference type="SMART" id="SM00906">
    <property type="entry name" value="Fungal_trans"/>
    <property type="match status" value="1"/>
</dbReference>
<organism evidence="10 11">
    <name type="scientific">Glutinoglossum americanum</name>
    <dbReference type="NCBI Taxonomy" id="1670608"/>
    <lineage>
        <taxon>Eukaryota</taxon>
        <taxon>Fungi</taxon>
        <taxon>Dikarya</taxon>
        <taxon>Ascomycota</taxon>
        <taxon>Pezizomycotina</taxon>
        <taxon>Geoglossomycetes</taxon>
        <taxon>Geoglossales</taxon>
        <taxon>Geoglossaceae</taxon>
        <taxon>Glutinoglossum</taxon>
    </lineage>
</organism>
<evidence type="ECO:0000256" key="7">
    <source>
        <dbReference type="ARBA" id="ARBA00023242"/>
    </source>
</evidence>
<feature type="domain" description="Xylanolytic transcriptional activator regulatory" evidence="9">
    <location>
        <begin position="192"/>
        <end position="266"/>
    </location>
</feature>
<evidence type="ECO:0000313" key="10">
    <source>
        <dbReference type="EMBL" id="KAH0538654.1"/>
    </source>
</evidence>
<evidence type="ECO:0000256" key="2">
    <source>
        <dbReference type="ARBA" id="ARBA00022723"/>
    </source>
</evidence>
<keyword evidence="5" id="KW-0238">DNA-binding</keyword>
<dbReference type="Proteomes" id="UP000698800">
    <property type="component" value="Unassembled WGS sequence"/>
</dbReference>
<dbReference type="OrthoDB" id="5319458at2759"/>
<reference evidence="10" key="1">
    <citation type="submission" date="2021-03" db="EMBL/GenBank/DDBJ databases">
        <title>Comparative genomics and phylogenomic investigation of the class Geoglossomycetes provide insights into ecological specialization and systematics.</title>
        <authorList>
            <person name="Melie T."/>
            <person name="Pirro S."/>
            <person name="Miller A.N."/>
            <person name="Quandt A."/>
        </authorList>
    </citation>
    <scope>NUCLEOTIDE SEQUENCE</scope>
    <source>
        <strain evidence="10">GBOQ0MN5Z8</strain>
    </source>
</reference>
<dbReference type="Pfam" id="PF04082">
    <property type="entry name" value="Fungal_trans"/>
    <property type="match status" value="1"/>
</dbReference>
<dbReference type="GO" id="GO:0008270">
    <property type="term" value="F:zinc ion binding"/>
    <property type="evidence" value="ECO:0007669"/>
    <property type="project" value="InterPro"/>
</dbReference>
<dbReference type="GO" id="GO:0045944">
    <property type="term" value="P:positive regulation of transcription by RNA polymerase II"/>
    <property type="evidence" value="ECO:0007669"/>
    <property type="project" value="TreeGrafter"/>
</dbReference>
<dbReference type="CDD" id="cd12148">
    <property type="entry name" value="fungal_TF_MHR"/>
    <property type="match status" value="1"/>
</dbReference>
<dbReference type="PANTHER" id="PTHR47782">
    <property type="entry name" value="ZN(II)2CYS6 TRANSCRIPTION FACTOR (EUROFUNG)-RELATED"/>
    <property type="match status" value="1"/>
</dbReference>
<evidence type="ECO:0000256" key="4">
    <source>
        <dbReference type="ARBA" id="ARBA00023015"/>
    </source>
</evidence>
<dbReference type="GO" id="GO:0006351">
    <property type="term" value="P:DNA-templated transcription"/>
    <property type="evidence" value="ECO:0007669"/>
    <property type="project" value="InterPro"/>
</dbReference>
<keyword evidence="3" id="KW-0862">Zinc</keyword>
<name>A0A9P8I1N6_9PEZI</name>
<dbReference type="GO" id="GO:0005634">
    <property type="term" value="C:nucleus"/>
    <property type="evidence" value="ECO:0007669"/>
    <property type="project" value="UniProtKB-SubCell"/>
</dbReference>
<proteinExistence type="predicted"/>
<keyword evidence="11" id="KW-1185">Reference proteome</keyword>
<evidence type="ECO:0000256" key="8">
    <source>
        <dbReference type="SAM" id="MobiDB-lite"/>
    </source>
</evidence>
<dbReference type="InterPro" id="IPR007219">
    <property type="entry name" value="XnlR_reg_dom"/>
</dbReference>
<feature type="region of interest" description="Disordered" evidence="8">
    <location>
        <begin position="1"/>
        <end position="26"/>
    </location>
</feature>
<keyword evidence="4" id="KW-0805">Transcription regulation</keyword>
<comment type="caution">
    <text evidence="10">The sequence shown here is derived from an EMBL/GenBank/DDBJ whole genome shotgun (WGS) entry which is preliminary data.</text>
</comment>
<protein>
    <recommendedName>
        <fullName evidence="9">Xylanolytic transcriptional activator regulatory domain-containing protein</fullName>
    </recommendedName>
</protein>
<dbReference type="AlphaFoldDB" id="A0A9P8I1N6"/>
<evidence type="ECO:0000256" key="3">
    <source>
        <dbReference type="ARBA" id="ARBA00022833"/>
    </source>
</evidence>